<evidence type="ECO:0000256" key="10">
    <source>
        <dbReference type="ARBA" id="ARBA00022840"/>
    </source>
</evidence>
<evidence type="ECO:0000256" key="11">
    <source>
        <dbReference type="ARBA" id="ARBA00022989"/>
    </source>
</evidence>
<dbReference type="Proteomes" id="UP000503297">
    <property type="component" value="Chromosome"/>
</dbReference>
<dbReference type="CDD" id="cd16922">
    <property type="entry name" value="HATPase_EvgS-ArcB-TorS-like"/>
    <property type="match status" value="1"/>
</dbReference>
<feature type="transmembrane region" description="Helical" evidence="16">
    <location>
        <begin position="208"/>
        <end position="226"/>
    </location>
</feature>
<dbReference type="Gene3D" id="1.10.287.130">
    <property type="match status" value="1"/>
</dbReference>
<evidence type="ECO:0000256" key="8">
    <source>
        <dbReference type="ARBA" id="ARBA00022741"/>
    </source>
</evidence>
<dbReference type="Gene3D" id="6.10.340.10">
    <property type="match status" value="1"/>
</dbReference>
<gene>
    <name evidence="19" type="ORF">HLV38_03765</name>
</gene>
<keyword evidence="8" id="KW-0547">Nucleotide-binding</keyword>
<dbReference type="PANTHER" id="PTHR43711:SF26">
    <property type="entry name" value="SENSOR HISTIDINE KINASE RCSC"/>
    <property type="match status" value="1"/>
</dbReference>
<evidence type="ECO:0000256" key="3">
    <source>
        <dbReference type="ARBA" id="ARBA00012438"/>
    </source>
</evidence>
<dbReference type="SMART" id="SM00388">
    <property type="entry name" value="HisKA"/>
    <property type="match status" value="1"/>
</dbReference>
<evidence type="ECO:0000256" key="9">
    <source>
        <dbReference type="ARBA" id="ARBA00022777"/>
    </source>
</evidence>
<evidence type="ECO:0000313" key="20">
    <source>
        <dbReference type="Proteomes" id="UP000503297"/>
    </source>
</evidence>
<dbReference type="InterPro" id="IPR003660">
    <property type="entry name" value="HAMP_dom"/>
</dbReference>
<accession>A0A6M8IYL0</accession>
<proteinExistence type="predicted"/>
<keyword evidence="10" id="KW-0067">ATP-binding</keyword>
<dbReference type="GO" id="GO:0000155">
    <property type="term" value="F:phosphorelay sensor kinase activity"/>
    <property type="evidence" value="ECO:0007669"/>
    <property type="project" value="InterPro"/>
</dbReference>
<dbReference type="InterPro" id="IPR003661">
    <property type="entry name" value="HisK_dim/P_dom"/>
</dbReference>
<dbReference type="SMART" id="SM00387">
    <property type="entry name" value="HATPase_c"/>
    <property type="match status" value="1"/>
</dbReference>
<feature type="coiled-coil region" evidence="14">
    <location>
        <begin position="284"/>
        <end position="318"/>
    </location>
</feature>
<dbReference type="EMBL" id="CP053716">
    <property type="protein sequence ID" value="QKF08015.1"/>
    <property type="molecule type" value="Genomic_DNA"/>
</dbReference>
<organism evidence="19 20">
    <name type="scientific">Berryella wangjianweii</name>
    <dbReference type="NCBI Taxonomy" id="2734634"/>
    <lineage>
        <taxon>Bacteria</taxon>
        <taxon>Bacillati</taxon>
        <taxon>Actinomycetota</taxon>
        <taxon>Coriobacteriia</taxon>
        <taxon>Eggerthellales</taxon>
        <taxon>Eggerthellaceae</taxon>
        <taxon>Berryella</taxon>
    </lineage>
</organism>
<evidence type="ECO:0000256" key="1">
    <source>
        <dbReference type="ARBA" id="ARBA00000085"/>
    </source>
</evidence>
<dbReference type="InterPro" id="IPR005467">
    <property type="entry name" value="His_kinase_dom"/>
</dbReference>
<evidence type="ECO:0000256" key="5">
    <source>
        <dbReference type="ARBA" id="ARBA00022553"/>
    </source>
</evidence>
<dbReference type="PRINTS" id="PR00344">
    <property type="entry name" value="BCTRLSENSOR"/>
</dbReference>
<dbReference type="Pfam" id="PF11845">
    <property type="entry name" value="Tll0287-like"/>
    <property type="match status" value="1"/>
</dbReference>
<dbReference type="InterPro" id="IPR036097">
    <property type="entry name" value="HisK_dim/P_sf"/>
</dbReference>
<dbReference type="AlphaFoldDB" id="A0A6M8IYL0"/>
<feature type="domain" description="HAMP" evidence="18">
    <location>
        <begin position="228"/>
        <end position="285"/>
    </location>
</feature>
<dbReference type="InterPro" id="IPR050736">
    <property type="entry name" value="Sensor_HK_Regulatory"/>
</dbReference>
<evidence type="ECO:0000256" key="16">
    <source>
        <dbReference type="SAM" id="Phobius"/>
    </source>
</evidence>
<keyword evidence="12" id="KW-0902">Two-component regulatory system</keyword>
<dbReference type="Gene3D" id="3.30.565.10">
    <property type="entry name" value="Histidine kinase-like ATPase, C-terminal domain"/>
    <property type="match status" value="1"/>
</dbReference>
<dbReference type="CDD" id="cd00082">
    <property type="entry name" value="HisKA"/>
    <property type="match status" value="1"/>
</dbReference>
<dbReference type="InterPro" id="IPR004358">
    <property type="entry name" value="Sig_transdc_His_kin-like_C"/>
</dbReference>
<dbReference type="Pfam" id="PF00512">
    <property type="entry name" value="HisKA"/>
    <property type="match status" value="1"/>
</dbReference>
<dbReference type="GO" id="GO:0005886">
    <property type="term" value="C:plasma membrane"/>
    <property type="evidence" value="ECO:0007669"/>
    <property type="project" value="UniProtKB-SubCell"/>
</dbReference>
<keyword evidence="14" id="KW-0175">Coiled coil</keyword>
<evidence type="ECO:0000256" key="4">
    <source>
        <dbReference type="ARBA" id="ARBA00022475"/>
    </source>
</evidence>
<dbReference type="KEGG" id="bwa:HLV38_03765"/>
<reference evidence="20" key="1">
    <citation type="submission" date="2020-05" db="EMBL/GenBank/DDBJ databases">
        <title>Novel species in genus Nocardioides.</title>
        <authorList>
            <person name="Zhang G."/>
        </authorList>
    </citation>
    <scope>NUCLEOTIDE SEQUENCE [LARGE SCALE GENOMIC DNA]</scope>
    <source>
        <strain evidence="20">zg-1050</strain>
    </source>
</reference>
<dbReference type="GO" id="GO:0005524">
    <property type="term" value="F:ATP binding"/>
    <property type="evidence" value="ECO:0007669"/>
    <property type="project" value="UniProtKB-KW"/>
</dbReference>
<dbReference type="InterPro" id="IPR021796">
    <property type="entry name" value="Tll0287-like_dom"/>
</dbReference>
<keyword evidence="11 16" id="KW-1133">Transmembrane helix</keyword>
<dbReference type="SUPFAM" id="SSF55874">
    <property type="entry name" value="ATPase domain of HSP90 chaperone/DNA topoisomerase II/histidine kinase"/>
    <property type="match status" value="1"/>
</dbReference>
<keyword evidence="9" id="KW-0418">Kinase</keyword>
<dbReference type="PROSITE" id="PS50109">
    <property type="entry name" value="HIS_KIN"/>
    <property type="match status" value="1"/>
</dbReference>
<evidence type="ECO:0000256" key="6">
    <source>
        <dbReference type="ARBA" id="ARBA00022679"/>
    </source>
</evidence>
<dbReference type="PANTHER" id="PTHR43711">
    <property type="entry name" value="TWO-COMPONENT HISTIDINE KINASE"/>
    <property type="match status" value="1"/>
</dbReference>
<sequence>MSRIGFKTKVVGLLALFLVALLVAFSLWTLDSQRQSTEAGILSQSRMLATEMEAVWEFVSVNQRTINYASDGAYEYKGLHCAIAGKSVASLFSRQSDESIRFTSLTPRNASNAPDWFEREALAHFAASSDTEYYGFDTSGDTPRFRYVRAMPVTEHCVECHGGPAGELDPTGAPKEGLAIGEVAGGMSVSIPTEAHFQAMGRSILRNILFFLGIVACLAVAIYAALSKMVSRPLLRLGESLRHVDRNPSDHIQLEPVSALYASRETDDLFERFNAMSDRLTRLYRDLEGQVRDRTNQLASANAQLQEQSCQLAAINERLKRESQYKSDFLAIVSHELRTPLTSILAFTELMEQEVPAGNERVRRQLDEVARNAQTLLEMVSNILETARIQAGSERLNIELVELSDVLGMVEASMRPLAAKRRIDLRVDFGEGVPLLSSDWEKLRRIVSNLVSNAIKFTDPGGWVRVDVGVADEGGTVLIVVSDNGIGIPPDKHSLVFERFTQENMSTVRSYGGSGLGLSLVRDLCRMLGGEVRLESEPGKGSAFTVSLPTAGPPACQVGDGAAKGDGTSFRGSDGG</sequence>
<feature type="region of interest" description="Disordered" evidence="15">
    <location>
        <begin position="555"/>
        <end position="576"/>
    </location>
</feature>
<dbReference type="FunFam" id="3.30.565.10:FF:000023">
    <property type="entry name" value="PAS domain-containing sensor histidine kinase"/>
    <property type="match status" value="1"/>
</dbReference>
<dbReference type="SUPFAM" id="SSF47384">
    <property type="entry name" value="Homodimeric domain of signal transducing histidine kinase"/>
    <property type="match status" value="1"/>
</dbReference>
<evidence type="ECO:0000256" key="14">
    <source>
        <dbReference type="SAM" id="Coils"/>
    </source>
</evidence>
<keyword evidence="20" id="KW-1185">Reference proteome</keyword>
<evidence type="ECO:0000313" key="19">
    <source>
        <dbReference type="EMBL" id="QKF08015.1"/>
    </source>
</evidence>
<dbReference type="EC" id="2.7.13.3" evidence="3"/>
<dbReference type="PROSITE" id="PS50885">
    <property type="entry name" value="HAMP"/>
    <property type="match status" value="1"/>
</dbReference>
<evidence type="ECO:0000256" key="12">
    <source>
        <dbReference type="ARBA" id="ARBA00023012"/>
    </source>
</evidence>
<comment type="subcellular location">
    <subcellularLocation>
        <location evidence="2">Cell membrane</location>
    </subcellularLocation>
</comment>
<keyword evidence="13 16" id="KW-0472">Membrane</keyword>
<evidence type="ECO:0000256" key="7">
    <source>
        <dbReference type="ARBA" id="ARBA00022692"/>
    </source>
</evidence>
<protein>
    <recommendedName>
        <fullName evidence="3">histidine kinase</fullName>
        <ecNumber evidence="3">2.7.13.3</ecNumber>
    </recommendedName>
</protein>
<evidence type="ECO:0000259" key="18">
    <source>
        <dbReference type="PROSITE" id="PS50885"/>
    </source>
</evidence>
<keyword evidence="7 16" id="KW-0812">Transmembrane</keyword>
<feature type="domain" description="Histidine kinase" evidence="17">
    <location>
        <begin position="332"/>
        <end position="552"/>
    </location>
</feature>
<name>A0A6M8IYL0_9ACTN</name>
<evidence type="ECO:0000256" key="2">
    <source>
        <dbReference type="ARBA" id="ARBA00004236"/>
    </source>
</evidence>
<dbReference type="InterPro" id="IPR003594">
    <property type="entry name" value="HATPase_dom"/>
</dbReference>
<dbReference type="InterPro" id="IPR036890">
    <property type="entry name" value="HATPase_C_sf"/>
</dbReference>
<evidence type="ECO:0000256" key="15">
    <source>
        <dbReference type="SAM" id="MobiDB-lite"/>
    </source>
</evidence>
<dbReference type="Pfam" id="PF02518">
    <property type="entry name" value="HATPase_c"/>
    <property type="match status" value="1"/>
</dbReference>
<evidence type="ECO:0000259" key="17">
    <source>
        <dbReference type="PROSITE" id="PS50109"/>
    </source>
</evidence>
<comment type="catalytic activity">
    <reaction evidence="1">
        <text>ATP + protein L-histidine = ADP + protein N-phospho-L-histidine.</text>
        <dbReference type="EC" id="2.7.13.3"/>
    </reaction>
</comment>
<keyword evidence="6" id="KW-0808">Transferase</keyword>
<keyword evidence="5" id="KW-0597">Phosphoprotein</keyword>
<evidence type="ECO:0000256" key="13">
    <source>
        <dbReference type="ARBA" id="ARBA00023136"/>
    </source>
</evidence>
<keyword evidence="4" id="KW-1003">Cell membrane</keyword>